<sequence>MTLAQPARVQEKSAADDLSCLGKEGLFDAGIYCVDSIERPAQHSFR</sequence>
<dbReference type="Proteomes" id="UP000243719">
    <property type="component" value="Unassembled WGS sequence"/>
</dbReference>
<accession>A0A1H2PQQ7</accession>
<evidence type="ECO:0000313" key="2">
    <source>
        <dbReference type="Proteomes" id="UP000243719"/>
    </source>
</evidence>
<protein>
    <submittedName>
        <fullName evidence="1">Uncharacterized protein</fullName>
    </submittedName>
</protein>
<dbReference type="EMBL" id="FNLO01000007">
    <property type="protein sequence ID" value="SDV49166.1"/>
    <property type="molecule type" value="Genomic_DNA"/>
</dbReference>
<gene>
    <name evidence="1" type="ORF">SAMN05216551_107120</name>
</gene>
<dbReference type="AlphaFoldDB" id="A0A1H2PQQ7"/>
<keyword evidence="2" id="KW-1185">Reference proteome</keyword>
<organism evidence="1 2">
    <name type="scientific">Chitinasiproducens palmae</name>
    <dbReference type="NCBI Taxonomy" id="1770053"/>
    <lineage>
        <taxon>Bacteria</taxon>
        <taxon>Pseudomonadati</taxon>
        <taxon>Pseudomonadota</taxon>
        <taxon>Betaproteobacteria</taxon>
        <taxon>Burkholderiales</taxon>
        <taxon>Burkholderiaceae</taxon>
        <taxon>Chitinasiproducens</taxon>
    </lineage>
</organism>
<name>A0A1H2PQQ7_9BURK</name>
<proteinExistence type="predicted"/>
<reference evidence="2" key="1">
    <citation type="submission" date="2016-09" db="EMBL/GenBank/DDBJ databases">
        <authorList>
            <person name="Varghese N."/>
            <person name="Submissions S."/>
        </authorList>
    </citation>
    <scope>NUCLEOTIDE SEQUENCE [LARGE SCALE GENOMIC DNA]</scope>
    <source>
        <strain evidence="2">JS23</strain>
    </source>
</reference>
<evidence type="ECO:0000313" key="1">
    <source>
        <dbReference type="EMBL" id="SDV49166.1"/>
    </source>
</evidence>